<keyword evidence="4" id="KW-1185">Reference proteome</keyword>
<sequence length="452" mass="49004">MKQIITFFAIILMLFSCRSDDFGSGNGGGMLAPVAFTVQVKYDSNFGNAQSKNAVVTLVNNSSGDTYTQTTGDNGAAVFATVIPGTYKATVSKTMQAAEFLAAFGYASPVPDVHFNGVQENVIVNANVTATTIEIKSARLGDLVIKQVFYAGSHATQGASFRDQFIEIYNNSNEVIYADGLYIAQLYGKNNMTVNATSLANGQFDWSKSLGMTAGSAANTDYVYADYVLQIPGSGTQYPIQPGQSLVIAQNGSNHKAPLVDNTGVPVTVLNPSLTVDLSTADFEAYLGDFKLSIGDTVYKYDLQNPAVKDLTIAYWGRTGYWNSNNDFLIDNLGRDSFAIFRMNDFDTLPDYSDPTVSVIGFNTKFYKQIPVSLIIDGVELQHFNPNSQRPKMLGSAVDASFINTDAAFNSQSVIRKTKTVLPDGRRILEDTNNSANDFVKLSMANPRGFAQ</sequence>
<dbReference type="EMBL" id="CP059472">
    <property type="protein sequence ID" value="QMS98305.1"/>
    <property type="molecule type" value="Genomic_DNA"/>
</dbReference>
<protein>
    <submittedName>
        <fullName evidence="2">DUF4876 domain-containing protein</fullName>
    </submittedName>
</protein>
<proteinExistence type="predicted"/>
<dbReference type="EMBL" id="JACEUX010000001">
    <property type="protein sequence ID" value="MBA5246324.1"/>
    <property type="molecule type" value="Genomic_DNA"/>
</dbReference>
<dbReference type="Proteomes" id="UP000539710">
    <property type="component" value="Unassembled WGS sequence"/>
</dbReference>
<name>A0A7D7QKH8_9FLAO</name>
<dbReference type="PROSITE" id="PS51257">
    <property type="entry name" value="PROKAR_LIPOPROTEIN"/>
    <property type="match status" value="1"/>
</dbReference>
<dbReference type="RefSeq" id="WP_181886409.1">
    <property type="nucleotide sequence ID" value="NZ_CP059472.1"/>
</dbReference>
<accession>A0A7D7QKH8</accession>
<dbReference type="Proteomes" id="UP000515349">
    <property type="component" value="Chromosome"/>
</dbReference>
<dbReference type="InterPro" id="IPR032627">
    <property type="entry name" value="DUF4876"/>
</dbReference>
<organism evidence="2 3">
    <name type="scientific">Marnyiella aurantia</name>
    <dbReference type="NCBI Taxonomy" id="2758037"/>
    <lineage>
        <taxon>Bacteria</taxon>
        <taxon>Pseudomonadati</taxon>
        <taxon>Bacteroidota</taxon>
        <taxon>Flavobacteriia</taxon>
        <taxon>Flavobacteriales</taxon>
        <taxon>Weeksellaceae</taxon>
        <taxon>Marnyiella</taxon>
    </lineage>
</organism>
<reference evidence="2" key="1">
    <citation type="submission" date="2020-07" db="EMBL/GenBank/DDBJ databases">
        <title>Chryseobacterium sp. CX-624.</title>
        <authorList>
            <person name="Yang C."/>
        </authorList>
    </citation>
    <scope>NUCLEOTIDE SEQUENCE</scope>
    <source>
        <strain evidence="2">CX-624</strain>
    </source>
</reference>
<reference evidence="3" key="2">
    <citation type="submission" date="2020-07" db="EMBL/GenBank/DDBJ databases">
        <title>Chryseobacterium sp.cx-624.</title>
        <authorList>
            <person name="Yang C."/>
        </authorList>
    </citation>
    <scope>NUCLEOTIDE SEQUENCE [LARGE SCALE GENOMIC DNA]</scope>
    <source>
        <strain evidence="3">cx-624</strain>
    </source>
</reference>
<reference evidence="1" key="4">
    <citation type="submission" date="2020-07" db="EMBL/GenBank/DDBJ databases">
        <authorList>
            <person name="Yang C."/>
        </authorList>
    </citation>
    <scope>NUCLEOTIDE SEQUENCE</scope>
    <source>
        <strain evidence="1">Cx-624</strain>
    </source>
</reference>
<evidence type="ECO:0000313" key="1">
    <source>
        <dbReference type="EMBL" id="MBA5246324.1"/>
    </source>
</evidence>
<reference evidence="4" key="3">
    <citation type="submission" date="2020-07" db="EMBL/GenBank/DDBJ databases">
        <title>Flavobacterium sp. xlx-214.</title>
        <authorList>
            <person name="Yang C."/>
        </authorList>
    </citation>
    <scope>NUCLEOTIDE SEQUENCE [LARGE SCALE GENOMIC DNA]</scope>
    <source>
        <strain evidence="4">CX-624</strain>
    </source>
</reference>
<dbReference type="InterPro" id="IPR013783">
    <property type="entry name" value="Ig-like_fold"/>
</dbReference>
<evidence type="ECO:0000313" key="4">
    <source>
        <dbReference type="Proteomes" id="UP000539710"/>
    </source>
</evidence>
<dbReference type="Pfam" id="PF16215">
    <property type="entry name" value="DUF4876"/>
    <property type="match status" value="1"/>
</dbReference>
<dbReference type="AlphaFoldDB" id="A0A7D7QKH8"/>
<dbReference type="SUPFAM" id="SSF49478">
    <property type="entry name" value="Cna protein B-type domain"/>
    <property type="match status" value="1"/>
</dbReference>
<dbReference type="Gene3D" id="2.60.40.10">
    <property type="entry name" value="Immunoglobulins"/>
    <property type="match status" value="1"/>
</dbReference>
<evidence type="ECO:0000313" key="3">
    <source>
        <dbReference type="Proteomes" id="UP000515349"/>
    </source>
</evidence>
<gene>
    <name evidence="2" type="ORF">H1R16_11475</name>
    <name evidence="1" type="ORF">H2507_03990</name>
</gene>
<dbReference type="KEGG" id="cbau:H1R16_11475"/>
<evidence type="ECO:0000313" key="2">
    <source>
        <dbReference type="EMBL" id="QMS98305.1"/>
    </source>
</evidence>